<evidence type="ECO:0000313" key="2">
    <source>
        <dbReference type="Proteomes" id="UP000790377"/>
    </source>
</evidence>
<dbReference type="Proteomes" id="UP000790377">
    <property type="component" value="Unassembled WGS sequence"/>
</dbReference>
<protein>
    <submittedName>
        <fullName evidence="1">FAD-linked oxidoreductase</fullName>
    </submittedName>
</protein>
<gene>
    <name evidence="1" type="ORF">BJ138DRAFT_1069729</name>
</gene>
<keyword evidence="2" id="KW-1185">Reference proteome</keyword>
<reference evidence="1" key="1">
    <citation type="journal article" date="2021" name="New Phytol.">
        <title>Evolutionary innovations through gain and loss of genes in the ectomycorrhizal Boletales.</title>
        <authorList>
            <person name="Wu G."/>
            <person name="Miyauchi S."/>
            <person name="Morin E."/>
            <person name="Kuo A."/>
            <person name="Drula E."/>
            <person name="Varga T."/>
            <person name="Kohler A."/>
            <person name="Feng B."/>
            <person name="Cao Y."/>
            <person name="Lipzen A."/>
            <person name="Daum C."/>
            <person name="Hundley H."/>
            <person name="Pangilinan J."/>
            <person name="Johnson J."/>
            <person name="Barry K."/>
            <person name="LaButti K."/>
            <person name="Ng V."/>
            <person name="Ahrendt S."/>
            <person name="Min B."/>
            <person name="Choi I.G."/>
            <person name="Park H."/>
            <person name="Plett J.M."/>
            <person name="Magnuson J."/>
            <person name="Spatafora J.W."/>
            <person name="Nagy L.G."/>
            <person name="Henrissat B."/>
            <person name="Grigoriev I.V."/>
            <person name="Yang Z.L."/>
            <person name="Xu J."/>
            <person name="Martin F.M."/>
        </authorList>
    </citation>
    <scope>NUCLEOTIDE SEQUENCE</scope>
    <source>
        <strain evidence="1">ATCC 28755</strain>
    </source>
</reference>
<proteinExistence type="predicted"/>
<accession>A0ACB8A3C1</accession>
<comment type="caution">
    <text evidence="1">The sequence shown here is derived from an EMBL/GenBank/DDBJ whole genome shotgun (WGS) entry which is preliminary data.</text>
</comment>
<organism evidence="1 2">
    <name type="scientific">Hygrophoropsis aurantiaca</name>
    <dbReference type="NCBI Taxonomy" id="72124"/>
    <lineage>
        <taxon>Eukaryota</taxon>
        <taxon>Fungi</taxon>
        <taxon>Dikarya</taxon>
        <taxon>Basidiomycota</taxon>
        <taxon>Agaricomycotina</taxon>
        <taxon>Agaricomycetes</taxon>
        <taxon>Agaricomycetidae</taxon>
        <taxon>Boletales</taxon>
        <taxon>Coniophorineae</taxon>
        <taxon>Hygrophoropsidaceae</taxon>
        <taxon>Hygrophoropsis</taxon>
    </lineage>
</organism>
<dbReference type="EMBL" id="MU267864">
    <property type="protein sequence ID" value="KAH7907860.1"/>
    <property type="molecule type" value="Genomic_DNA"/>
</dbReference>
<evidence type="ECO:0000313" key="1">
    <source>
        <dbReference type="EMBL" id="KAH7907860.1"/>
    </source>
</evidence>
<feature type="non-terminal residue" evidence="1">
    <location>
        <position position="557"/>
    </location>
</feature>
<name>A0ACB8A3C1_9AGAM</name>
<sequence length="557" mass="59894">MLKQRQCHRLDHDHAMHRRLLRTRPRRYARTAVSLAALTSAGAAAAIYHDADHSPSSSTLSTAPLSTLLRTYLVYTLVSIPPLVDAAPSLLSALLATPGLRIAAEAFVRRTFFAQFVGGETAEGCVPVLGDLRREGKGALFAYSVEVPDQGAHAHGPHSNGAAYKRFVDEMIHSIDVAADFDESHGAQRKTWVAIKLTALLPSAEALARFSAVLASTNTRGVPYPGTPRHDNLAVLYRGGELDDADCAALRELHSDLRRICTRAQRRGVRVIVDAEHTWYQPAIDAFGHALMMEFNKLPPAPSRLSLLLPSPLIYVTYQAYLRRTPAHLAHSLASAREGGYALGVKLVRGAYHGQEEGQELAFVKHTPDLAKRTHTRIPEPLPPVWSTKAETDACFDACAEMLLRVVRDDVAAAAPLQTSTAQASTASIGGASDAAPLAVLFGTHNRASCLRILDGLVRLGLASPTATRTNALERGAIRPAAALRARLAFGQLYGMSDALSDELVRRMGGAELGGGDGPWVIKYVPYGALTEVMPYLSRRAIENRSVLGGGGGANEQ</sequence>